<proteinExistence type="inferred from homology"/>
<feature type="domain" description="Flavodoxin-like fold" evidence="4">
    <location>
        <begin position="3"/>
        <end position="171"/>
    </location>
</feature>
<keyword evidence="2" id="KW-0560">Oxidoreductase</keyword>
<organism evidence="5 6">
    <name type="scientific">Nocardioides piscis</name>
    <dbReference type="NCBI Taxonomy" id="2714938"/>
    <lineage>
        <taxon>Bacteria</taxon>
        <taxon>Bacillati</taxon>
        <taxon>Actinomycetota</taxon>
        <taxon>Actinomycetes</taxon>
        <taxon>Propionibacteriales</taxon>
        <taxon>Nocardioidaceae</taxon>
        <taxon>Nocardioides</taxon>
    </lineage>
</organism>
<dbReference type="Pfam" id="PF02525">
    <property type="entry name" value="Flavodoxin_2"/>
    <property type="match status" value="1"/>
</dbReference>
<evidence type="ECO:0000313" key="5">
    <source>
        <dbReference type="EMBL" id="QIK74370.1"/>
    </source>
</evidence>
<evidence type="ECO:0000313" key="6">
    <source>
        <dbReference type="Proteomes" id="UP000502035"/>
    </source>
</evidence>
<dbReference type="Proteomes" id="UP000502035">
    <property type="component" value="Chromosome"/>
</dbReference>
<comment type="similarity">
    <text evidence="1">Belongs to the NAD(P)H dehydrogenase (quinone) family.</text>
</comment>
<dbReference type="KEGG" id="npi:G7071_01855"/>
<reference evidence="5 6" key="1">
    <citation type="submission" date="2020-03" db="EMBL/GenBank/DDBJ databases">
        <title>Nocardioides sp. nov., isolated from fish.</title>
        <authorList>
            <person name="Hyun D.-W."/>
            <person name="Bae J.-W."/>
        </authorList>
    </citation>
    <scope>NUCLEOTIDE SEQUENCE [LARGE SCALE GENOMIC DNA]</scope>
    <source>
        <strain evidence="5 6">HDW12A</strain>
    </source>
</reference>
<dbReference type="GO" id="GO:0003955">
    <property type="term" value="F:NAD(P)H dehydrogenase (quinone) activity"/>
    <property type="evidence" value="ECO:0007669"/>
    <property type="project" value="TreeGrafter"/>
</dbReference>
<keyword evidence="6" id="KW-1185">Reference proteome</keyword>
<dbReference type="EMBL" id="CP049866">
    <property type="protein sequence ID" value="QIK74370.1"/>
    <property type="molecule type" value="Genomic_DNA"/>
</dbReference>
<feature type="region of interest" description="Disordered" evidence="3">
    <location>
        <begin position="190"/>
        <end position="213"/>
    </location>
</feature>
<evidence type="ECO:0000256" key="1">
    <source>
        <dbReference type="ARBA" id="ARBA00006252"/>
    </source>
</evidence>
<name>A0A6G7YC80_9ACTN</name>
<dbReference type="InterPro" id="IPR003680">
    <property type="entry name" value="Flavodoxin_fold"/>
</dbReference>
<accession>A0A6G7YC80</accession>
<gene>
    <name evidence="5" type="ORF">G7071_01855</name>
</gene>
<dbReference type="AlphaFoldDB" id="A0A6G7YC80"/>
<protein>
    <submittedName>
        <fullName evidence="5">Flavodoxin family protein</fullName>
    </submittedName>
</protein>
<dbReference type="GO" id="GO:0005829">
    <property type="term" value="C:cytosol"/>
    <property type="evidence" value="ECO:0007669"/>
    <property type="project" value="TreeGrafter"/>
</dbReference>
<sequence length="213" mass="23237">MSQILVVDGHPDPDSLTAATARAYVAGADGQAILLAVRDLAFDPDLRAGYRAAQPTEPDLARARSLIEESEHITVLTPVWWGSVPAALKGFFDRALDPGWAYRYNENGRPEGLLGGRTGRLVVLADSPRWYLPLVGDTTVKQVRRTTLEFCGIKPVAVTRFTDVRSQSEAERVAWLGRCAALGAADADQRRRSRTVRDRTAAHAPSDDETTLA</sequence>
<dbReference type="InterPro" id="IPR029039">
    <property type="entry name" value="Flavoprotein-like_sf"/>
</dbReference>
<evidence type="ECO:0000256" key="2">
    <source>
        <dbReference type="ARBA" id="ARBA00023002"/>
    </source>
</evidence>
<dbReference type="SUPFAM" id="SSF52218">
    <property type="entry name" value="Flavoproteins"/>
    <property type="match status" value="1"/>
</dbReference>
<dbReference type="RefSeq" id="WP_166314153.1">
    <property type="nucleotide sequence ID" value="NZ_CP049866.1"/>
</dbReference>
<dbReference type="Gene3D" id="3.40.50.360">
    <property type="match status" value="1"/>
</dbReference>
<dbReference type="PANTHER" id="PTHR10204:SF34">
    <property type="entry name" value="NAD(P)H DEHYDROGENASE [QUINONE] 1 ISOFORM 1"/>
    <property type="match status" value="1"/>
</dbReference>
<evidence type="ECO:0000259" key="4">
    <source>
        <dbReference type="Pfam" id="PF02525"/>
    </source>
</evidence>
<dbReference type="PANTHER" id="PTHR10204">
    <property type="entry name" value="NAD P H OXIDOREDUCTASE-RELATED"/>
    <property type="match status" value="1"/>
</dbReference>
<dbReference type="InterPro" id="IPR051545">
    <property type="entry name" value="NAD(P)H_dehydrogenase_qn"/>
</dbReference>
<evidence type="ECO:0000256" key="3">
    <source>
        <dbReference type="SAM" id="MobiDB-lite"/>
    </source>
</evidence>
<feature type="compositionally biased region" description="Basic and acidic residues" evidence="3">
    <location>
        <begin position="190"/>
        <end position="201"/>
    </location>
</feature>